<keyword evidence="2" id="KW-0997">Cell inner membrane</keyword>
<name>A0A3A9JBF7_9PROT</name>
<dbReference type="Proteomes" id="UP000278036">
    <property type="component" value="Unassembled WGS sequence"/>
</dbReference>
<dbReference type="GO" id="GO:0005886">
    <property type="term" value="C:plasma membrane"/>
    <property type="evidence" value="ECO:0007669"/>
    <property type="project" value="TreeGrafter"/>
</dbReference>
<proteinExistence type="inferred from homology"/>
<comment type="caution">
    <text evidence="7">The sequence shown here is derived from an EMBL/GenBank/DDBJ whole genome shotgun (WGS) entry which is preliminary data.</text>
</comment>
<sequence length="249" mass="25988">MPDATNPMRTSSIPQPEAAAPLIRARDLSLKVVAAGGEVNILRGIDLDVGRGEAVGIVGPSGSGKTSLLMLLAGLERPTGGTLAVAGQELPKLDEDSLARFRRDNLGIVFQAFHLIPTMTALENVAVPLEFAGAPDAFARAGKALARVGLGHRLDHYPGQLSGGEQQRVALARAVVAEPALLLADEPTGNLDRATGLMVMDLLFEIRAQLGTTLLLITHDQGLADRCERQISMGDGLVTGDSHARAAAA</sequence>
<dbReference type="SUPFAM" id="SSF52540">
    <property type="entry name" value="P-loop containing nucleoside triphosphate hydrolases"/>
    <property type="match status" value="1"/>
</dbReference>
<dbReference type="CDD" id="cd03255">
    <property type="entry name" value="ABC_MJ0796_LolCDE_FtsE"/>
    <property type="match status" value="1"/>
</dbReference>
<dbReference type="InterPro" id="IPR015854">
    <property type="entry name" value="ABC_transpr_LolD-like"/>
</dbReference>
<evidence type="ECO:0000256" key="3">
    <source>
        <dbReference type="ARBA" id="ARBA00022741"/>
    </source>
</evidence>
<keyword evidence="2" id="KW-1003">Cell membrane</keyword>
<evidence type="ECO:0000256" key="5">
    <source>
        <dbReference type="ARBA" id="ARBA00038388"/>
    </source>
</evidence>
<evidence type="ECO:0000313" key="9">
    <source>
        <dbReference type="Proteomes" id="UP000274097"/>
    </source>
</evidence>
<evidence type="ECO:0000256" key="2">
    <source>
        <dbReference type="ARBA" id="ARBA00022519"/>
    </source>
</evidence>
<gene>
    <name evidence="7" type="ORF">D6Z83_22525</name>
    <name evidence="8" type="ORF">EBE87_13485</name>
</gene>
<keyword evidence="4 7" id="KW-0067">ATP-binding</keyword>
<dbReference type="InParanoid" id="A0A3A9JBF7"/>
<accession>A0A3A9JBF7</accession>
<dbReference type="GO" id="GO:0016887">
    <property type="term" value="F:ATP hydrolysis activity"/>
    <property type="evidence" value="ECO:0007669"/>
    <property type="project" value="InterPro"/>
</dbReference>
<evidence type="ECO:0000313" key="8">
    <source>
        <dbReference type="EMBL" id="RMI20835.1"/>
    </source>
</evidence>
<dbReference type="FunCoup" id="A0A3A9JBF7">
    <property type="interactions" value="164"/>
</dbReference>
<keyword evidence="1" id="KW-0813">Transport</keyword>
<dbReference type="PROSITE" id="PS00211">
    <property type="entry name" value="ABC_TRANSPORTER_1"/>
    <property type="match status" value="1"/>
</dbReference>
<keyword evidence="9" id="KW-1185">Reference proteome</keyword>
<dbReference type="FunFam" id="3.40.50.300:FF:000032">
    <property type="entry name" value="Export ABC transporter ATP-binding protein"/>
    <property type="match status" value="1"/>
</dbReference>
<protein>
    <submittedName>
        <fullName evidence="7">ABC transporter ATP-binding protein</fullName>
    </submittedName>
    <submittedName>
        <fullName evidence="8">ATP-binding cassette domain-containing protein</fullName>
    </submittedName>
</protein>
<feature type="domain" description="ABC transporter" evidence="6">
    <location>
        <begin position="23"/>
        <end position="249"/>
    </location>
</feature>
<dbReference type="Proteomes" id="UP000274097">
    <property type="component" value="Unassembled WGS sequence"/>
</dbReference>
<dbReference type="InterPro" id="IPR003439">
    <property type="entry name" value="ABC_transporter-like_ATP-bd"/>
</dbReference>
<dbReference type="InterPro" id="IPR003593">
    <property type="entry name" value="AAA+_ATPase"/>
</dbReference>
<dbReference type="SMART" id="SM00382">
    <property type="entry name" value="AAA"/>
    <property type="match status" value="1"/>
</dbReference>
<dbReference type="GO" id="GO:0005524">
    <property type="term" value="F:ATP binding"/>
    <property type="evidence" value="ECO:0007669"/>
    <property type="project" value="UniProtKB-KW"/>
</dbReference>
<evidence type="ECO:0000256" key="1">
    <source>
        <dbReference type="ARBA" id="ARBA00022448"/>
    </source>
</evidence>
<dbReference type="InterPro" id="IPR017911">
    <property type="entry name" value="MacB-like_ATP-bd"/>
</dbReference>
<evidence type="ECO:0000256" key="4">
    <source>
        <dbReference type="ARBA" id="ARBA00022840"/>
    </source>
</evidence>
<reference evidence="7 10" key="1">
    <citation type="submission" date="2018-09" db="EMBL/GenBank/DDBJ databases">
        <title>Roseomonas sp. nov., isolated from feces of Tibetan antelopes in the Qinghai-Tibet plateau, China.</title>
        <authorList>
            <person name="Tian Z."/>
        </authorList>
    </citation>
    <scope>NUCLEOTIDE SEQUENCE [LARGE SCALE GENOMIC DNA]</scope>
    <source>
        <strain evidence="8 9">Z23</strain>
        <strain evidence="7 10">Z24</strain>
    </source>
</reference>
<dbReference type="PANTHER" id="PTHR24220">
    <property type="entry name" value="IMPORT ATP-BINDING PROTEIN"/>
    <property type="match status" value="1"/>
</dbReference>
<evidence type="ECO:0000313" key="7">
    <source>
        <dbReference type="EMBL" id="RKK01905.1"/>
    </source>
</evidence>
<organism evidence="7 10">
    <name type="scientific">Teichococcus wenyumeiae</name>
    <dbReference type="NCBI Taxonomy" id="2478470"/>
    <lineage>
        <taxon>Bacteria</taxon>
        <taxon>Pseudomonadati</taxon>
        <taxon>Pseudomonadota</taxon>
        <taxon>Alphaproteobacteria</taxon>
        <taxon>Acetobacterales</taxon>
        <taxon>Roseomonadaceae</taxon>
        <taxon>Roseomonas</taxon>
    </lineage>
</organism>
<dbReference type="PROSITE" id="PS50893">
    <property type="entry name" value="ABC_TRANSPORTER_2"/>
    <property type="match status" value="1"/>
</dbReference>
<dbReference type="GO" id="GO:0098796">
    <property type="term" value="C:membrane protein complex"/>
    <property type="evidence" value="ECO:0007669"/>
    <property type="project" value="UniProtKB-ARBA"/>
</dbReference>
<dbReference type="EMBL" id="RAQU01000204">
    <property type="protein sequence ID" value="RKK01905.1"/>
    <property type="molecule type" value="Genomic_DNA"/>
</dbReference>
<dbReference type="Gene3D" id="3.40.50.300">
    <property type="entry name" value="P-loop containing nucleotide triphosphate hydrolases"/>
    <property type="match status" value="1"/>
</dbReference>
<dbReference type="EMBL" id="RFLX01000009">
    <property type="protein sequence ID" value="RMI20835.1"/>
    <property type="molecule type" value="Genomic_DNA"/>
</dbReference>
<keyword evidence="2" id="KW-0472">Membrane</keyword>
<dbReference type="AlphaFoldDB" id="A0A3A9JBF7"/>
<dbReference type="OrthoDB" id="9786950at2"/>
<evidence type="ECO:0000313" key="10">
    <source>
        <dbReference type="Proteomes" id="UP000278036"/>
    </source>
</evidence>
<evidence type="ECO:0000259" key="6">
    <source>
        <dbReference type="PROSITE" id="PS50893"/>
    </source>
</evidence>
<dbReference type="InterPro" id="IPR027417">
    <property type="entry name" value="P-loop_NTPase"/>
</dbReference>
<dbReference type="InterPro" id="IPR017871">
    <property type="entry name" value="ABC_transporter-like_CS"/>
</dbReference>
<dbReference type="GO" id="GO:0022857">
    <property type="term" value="F:transmembrane transporter activity"/>
    <property type="evidence" value="ECO:0007669"/>
    <property type="project" value="UniProtKB-ARBA"/>
</dbReference>
<dbReference type="Pfam" id="PF00005">
    <property type="entry name" value="ABC_tran"/>
    <property type="match status" value="1"/>
</dbReference>
<dbReference type="PANTHER" id="PTHR24220:SF659">
    <property type="entry name" value="TRANSPORTER, PUTATIVE-RELATED"/>
    <property type="match status" value="1"/>
</dbReference>
<comment type="similarity">
    <text evidence="5">Belongs to the ABC transporter superfamily. Macrolide exporter (TC 3.A.1.122) family.</text>
</comment>
<keyword evidence="3" id="KW-0547">Nucleotide-binding</keyword>